<dbReference type="InterPro" id="IPR058245">
    <property type="entry name" value="NreC/VraR/RcsB-like_REC"/>
</dbReference>
<protein>
    <submittedName>
        <fullName evidence="7">Response regulator transcription factor</fullName>
    </submittedName>
</protein>
<accession>A0ABT6AFW5</accession>
<dbReference type="Pfam" id="PF00196">
    <property type="entry name" value="GerE"/>
    <property type="match status" value="1"/>
</dbReference>
<dbReference type="CDD" id="cd17535">
    <property type="entry name" value="REC_NarL-like"/>
    <property type="match status" value="1"/>
</dbReference>
<dbReference type="EMBL" id="JARJLM010000001">
    <property type="protein sequence ID" value="MDF3831354.1"/>
    <property type="molecule type" value="Genomic_DNA"/>
</dbReference>
<evidence type="ECO:0000313" key="7">
    <source>
        <dbReference type="EMBL" id="MDF3831354.1"/>
    </source>
</evidence>
<dbReference type="Proteomes" id="UP001216674">
    <property type="component" value="Unassembled WGS sequence"/>
</dbReference>
<dbReference type="RefSeq" id="WP_017229796.1">
    <property type="nucleotide sequence ID" value="NZ_JARJLM010000001.1"/>
</dbReference>
<dbReference type="Gene3D" id="3.40.50.2300">
    <property type="match status" value="1"/>
</dbReference>
<dbReference type="InterPro" id="IPR036388">
    <property type="entry name" value="WH-like_DNA-bd_sf"/>
</dbReference>
<comment type="caution">
    <text evidence="7">The sequence shown here is derived from an EMBL/GenBank/DDBJ whole genome shotgun (WGS) entry which is preliminary data.</text>
</comment>
<dbReference type="InterPro" id="IPR016032">
    <property type="entry name" value="Sig_transdc_resp-reg_C-effctor"/>
</dbReference>
<evidence type="ECO:0000259" key="5">
    <source>
        <dbReference type="PROSITE" id="PS50043"/>
    </source>
</evidence>
<feature type="domain" description="Response regulatory" evidence="6">
    <location>
        <begin position="5"/>
        <end position="121"/>
    </location>
</feature>
<proteinExistence type="predicted"/>
<dbReference type="InterPro" id="IPR000792">
    <property type="entry name" value="Tscrpt_reg_LuxR_C"/>
</dbReference>
<gene>
    <name evidence="7" type="ORF">P3W85_00025</name>
</gene>
<dbReference type="PANTHER" id="PTHR45566:SF2">
    <property type="entry name" value="NARL SUBFAMILY"/>
    <property type="match status" value="1"/>
</dbReference>
<sequence length="225" mass="23490">MLNARLLLIDDHTLFRTGLRLVLADSPSVAGIIESGSVMGAVQDHRGAEVDIILLDIQMPGLNGIEGIRVLRRHFPTACILIVSGTSGLETIPPSARKEIAGFLPKSADSAEIEDAIASCLRGDTYFSLDPAGDTAGIPDAGGNGSGDGAAPGAAYQASSLTPRQLEVLAQLSLGRSNKIIAHHLGLSENTVRVHVAAILNHLGVVSRVEAVLEAQRRGLVQTGR</sequence>
<dbReference type="Pfam" id="PF00072">
    <property type="entry name" value="Response_reg"/>
    <property type="match status" value="1"/>
</dbReference>
<evidence type="ECO:0000256" key="3">
    <source>
        <dbReference type="PROSITE-ProRule" id="PRU00169"/>
    </source>
</evidence>
<dbReference type="PANTHER" id="PTHR45566">
    <property type="entry name" value="HTH-TYPE TRANSCRIPTIONAL REGULATOR YHJB-RELATED"/>
    <property type="match status" value="1"/>
</dbReference>
<name>A0ABT6AFW5_9BURK</name>
<evidence type="ECO:0000259" key="6">
    <source>
        <dbReference type="PROSITE" id="PS50110"/>
    </source>
</evidence>
<reference evidence="7 8" key="1">
    <citation type="submission" date="2023-03" db="EMBL/GenBank/DDBJ databases">
        <title>Draft assemblies of triclosan tolerant bacteria isolated from returned activated sludge.</title>
        <authorList>
            <person name="Van Hamelsveld S."/>
        </authorList>
    </citation>
    <scope>NUCLEOTIDE SEQUENCE [LARGE SCALE GENOMIC DNA]</scope>
    <source>
        <strain evidence="7 8">GW210010_S58</strain>
    </source>
</reference>
<dbReference type="InterPro" id="IPR011006">
    <property type="entry name" value="CheY-like_superfamily"/>
</dbReference>
<dbReference type="SUPFAM" id="SSF52172">
    <property type="entry name" value="CheY-like"/>
    <property type="match status" value="1"/>
</dbReference>
<keyword evidence="2" id="KW-0238">DNA-binding</keyword>
<keyword evidence="8" id="KW-1185">Reference proteome</keyword>
<evidence type="ECO:0000256" key="4">
    <source>
        <dbReference type="SAM" id="MobiDB-lite"/>
    </source>
</evidence>
<dbReference type="Gene3D" id="1.10.10.10">
    <property type="entry name" value="Winged helix-like DNA-binding domain superfamily/Winged helix DNA-binding domain"/>
    <property type="match status" value="1"/>
</dbReference>
<feature type="modified residue" description="4-aspartylphosphate" evidence="3">
    <location>
        <position position="56"/>
    </location>
</feature>
<organism evidence="7 8">
    <name type="scientific">Cupriavidus basilensis</name>
    <dbReference type="NCBI Taxonomy" id="68895"/>
    <lineage>
        <taxon>Bacteria</taxon>
        <taxon>Pseudomonadati</taxon>
        <taxon>Pseudomonadota</taxon>
        <taxon>Betaproteobacteria</taxon>
        <taxon>Burkholderiales</taxon>
        <taxon>Burkholderiaceae</taxon>
        <taxon>Cupriavidus</taxon>
    </lineage>
</organism>
<dbReference type="CDD" id="cd06170">
    <property type="entry name" value="LuxR_C_like"/>
    <property type="match status" value="1"/>
</dbReference>
<evidence type="ECO:0000256" key="1">
    <source>
        <dbReference type="ARBA" id="ARBA00022553"/>
    </source>
</evidence>
<evidence type="ECO:0000313" key="8">
    <source>
        <dbReference type="Proteomes" id="UP001216674"/>
    </source>
</evidence>
<feature type="domain" description="HTH luxR-type" evidence="5">
    <location>
        <begin position="154"/>
        <end position="219"/>
    </location>
</feature>
<dbReference type="PROSITE" id="PS50110">
    <property type="entry name" value="RESPONSE_REGULATORY"/>
    <property type="match status" value="1"/>
</dbReference>
<dbReference type="PRINTS" id="PR00038">
    <property type="entry name" value="HTHLUXR"/>
</dbReference>
<dbReference type="SMART" id="SM00448">
    <property type="entry name" value="REC"/>
    <property type="match status" value="1"/>
</dbReference>
<dbReference type="SMART" id="SM00421">
    <property type="entry name" value="HTH_LUXR"/>
    <property type="match status" value="1"/>
</dbReference>
<feature type="region of interest" description="Disordered" evidence="4">
    <location>
        <begin position="137"/>
        <end position="156"/>
    </location>
</feature>
<dbReference type="SUPFAM" id="SSF46894">
    <property type="entry name" value="C-terminal effector domain of the bipartite response regulators"/>
    <property type="match status" value="1"/>
</dbReference>
<dbReference type="PROSITE" id="PS50043">
    <property type="entry name" value="HTH_LUXR_2"/>
    <property type="match status" value="1"/>
</dbReference>
<feature type="compositionally biased region" description="Gly residues" evidence="4">
    <location>
        <begin position="140"/>
        <end position="150"/>
    </location>
</feature>
<keyword evidence="1 3" id="KW-0597">Phosphoprotein</keyword>
<evidence type="ECO:0000256" key="2">
    <source>
        <dbReference type="ARBA" id="ARBA00023125"/>
    </source>
</evidence>
<dbReference type="InterPro" id="IPR051015">
    <property type="entry name" value="EvgA-like"/>
</dbReference>
<dbReference type="InterPro" id="IPR001789">
    <property type="entry name" value="Sig_transdc_resp-reg_receiver"/>
</dbReference>